<reference evidence="7 8" key="1">
    <citation type="submission" date="2020-05" db="EMBL/GenBank/DDBJ databases">
        <title>Distinct polysaccharide utilization as determinants for interspecies competition between intestinal Prevotella spp.</title>
        <authorList>
            <person name="Galvez E.J.C."/>
            <person name="Iljazovic A."/>
            <person name="Strowig T."/>
        </authorList>
    </citation>
    <scope>NUCLEOTIDE SEQUENCE [LARGE SCALE GENOMIC DNA]</scope>
    <source>
        <strain evidence="7 8">PCHR</strain>
    </source>
</reference>
<dbReference type="Proteomes" id="UP000820977">
    <property type="component" value="Unassembled WGS sequence"/>
</dbReference>
<feature type="transmembrane region" description="Helical" evidence="6">
    <location>
        <begin position="178"/>
        <end position="203"/>
    </location>
</feature>
<evidence type="ECO:0000256" key="4">
    <source>
        <dbReference type="ARBA" id="ARBA00022989"/>
    </source>
</evidence>
<comment type="caution">
    <text evidence="7">The sequence shown here is derived from an EMBL/GenBank/DDBJ whole genome shotgun (WGS) entry which is preliminary data.</text>
</comment>
<keyword evidence="8" id="KW-1185">Reference proteome</keyword>
<evidence type="ECO:0000256" key="5">
    <source>
        <dbReference type="ARBA" id="ARBA00023136"/>
    </source>
</evidence>
<dbReference type="InterPro" id="IPR050833">
    <property type="entry name" value="Poly_Biosynth_Transport"/>
</dbReference>
<evidence type="ECO:0000256" key="2">
    <source>
        <dbReference type="ARBA" id="ARBA00022475"/>
    </source>
</evidence>
<keyword evidence="2" id="KW-1003">Cell membrane</keyword>
<feature type="transmembrane region" description="Helical" evidence="6">
    <location>
        <begin position="360"/>
        <end position="383"/>
    </location>
</feature>
<comment type="subcellular location">
    <subcellularLocation>
        <location evidence="1">Cell membrane</location>
        <topology evidence="1">Multi-pass membrane protein</topology>
    </subcellularLocation>
</comment>
<dbReference type="PANTHER" id="PTHR30250:SF11">
    <property type="entry name" value="O-ANTIGEN TRANSPORTER-RELATED"/>
    <property type="match status" value="1"/>
</dbReference>
<feature type="transmembrane region" description="Helical" evidence="6">
    <location>
        <begin position="78"/>
        <end position="103"/>
    </location>
</feature>
<feature type="transmembrane region" description="Helical" evidence="6">
    <location>
        <begin position="37"/>
        <end position="57"/>
    </location>
</feature>
<feature type="transmembrane region" description="Helical" evidence="6">
    <location>
        <begin position="224"/>
        <end position="244"/>
    </location>
</feature>
<organism evidence="7 8">
    <name type="scientific">Xylanibacter caecicola</name>
    <dbReference type="NCBI Taxonomy" id="2736294"/>
    <lineage>
        <taxon>Bacteria</taxon>
        <taxon>Pseudomonadati</taxon>
        <taxon>Bacteroidota</taxon>
        <taxon>Bacteroidia</taxon>
        <taxon>Bacteroidales</taxon>
        <taxon>Prevotellaceae</taxon>
        <taxon>Xylanibacter</taxon>
    </lineage>
</organism>
<evidence type="ECO:0000256" key="3">
    <source>
        <dbReference type="ARBA" id="ARBA00022692"/>
    </source>
</evidence>
<feature type="transmembrane region" description="Helical" evidence="6">
    <location>
        <begin position="311"/>
        <end position="330"/>
    </location>
</feature>
<dbReference type="PANTHER" id="PTHR30250">
    <property type="entry name" value="PST FAMILY PREDICTED COLANIC ACID TRANSPORTER"/>
    <property type="match status" value="1"/>
</dbReference>
<feature type="transmembrane region" description="Helical" evidence="6">
    <location>
        <begin position="264"/>
        <end position="285"/>
    </location>
</feature>
<evidence type="ECO:0000256" key="1">
    <source>
        <dbReference type="ARBA" id="ARBA00004651"/>
    </source>
</evidence>
<protein>
    <submittedName>
        <fullName evidence="7">Uncharacterized protein</fullName>
    </submittedName>
</protein>
<evidence type="ECO:0000313" key="7">
    <source>
        <dbReference type="EMBL" id="NPE24392.1"/>
    </source>
</evidence>
<keyword evidence="5 6" id="KW-0472">Membrane</keyword>
<dbReference type="EMBL" id="JABKKJ010000002">
    <property type="protein sequence ID" value="NPE24392.1"/>
    <property type="molecule type" value="Genomic_DNA"/>
</dbReference>
<gene>
    <name evidence="7" type="ORF">HPS54_02455</name>
</gene>
<feature type="transmembrane region" description="Helical" evidence="6">
    <location>
        <begin position="336"/>
        <end position="353"/>
    </location>
</feature>
<sequence length="432" mass="48523">MRKNIIFSFLIKGWSGLVLLLLVPVTLNCLGEYQNGVWLTLSSLLVWIDHLDIGLGNGLRNKLAATMAHGDMREARELVSSTFFMLIFIILPMMLVLCAIAWHIDVYSLLNVVHGEIHGMHKIVVLCIILVCSTFIFKFIGNFYMGLQLPAVNNLIVTCGQTLTLVLTYAVWLTGHGSFLVIAVVNTASPLIVYIMAYPYTFFVRYKALRPSFSFFRIETAKGLFTIGIKFFILQMSGIILFFTSNIIISHLLSPASVTPYQIVYRYFTIVILAFTILSTPYWSATTDAYEKGDMGWIIQSHRRMMKMTRGLQLLIILMAVVSPWFFNIWIGEETYIPVALTAVTALYVGVLIESLSFSYFLNGVGALFLQVIFTAGAALAFIPVTYLAFSLVPDSCSIVLAMTVVNLPSMICNRMQFKKITTYKANGIWTR</sequence>
<keyword evidence="3 6" id="KW-0812">Transmembrane</keyword>
<feature type="transmembrane region" description="Helical" evidence="6">
    <location>
        <begin position="152"/>
        <end position="172"/>
    </location>
</feature>
<feature type="transmembrane region" description="Helical" evidence="6">
    <location>
        <begin position="389"/>
        <end position="410"/>
    </location>
</feature>
<proteinExistence type="predicted"/>
<feature type="transmembrane region" description="Helical" evidence="6">
    <location>
        <begin position="123"/>
        <end position="140"/>
    </location>
</feature>
<accession>A0ABX2B025</accession>
<name>A0ABX2B025_9BACT</name>
<evidence type="ECO:0000313" key="8">
    <source>
        <dbReference type="Proteomes" id="UP000820977"/>
    </source>
</evidence>
<keyword evidence="4 6" id="KW-1133">Transmembrane helix</keyword>
<evidence type="ECO:0000256" key="6">
    <source>
        <dbReference type="SAM" id="Phobius"/>
    </source>
</evidence>